<dbReference type="GO" id="GO:0050518">
    <property type="term" value="F:2-C-methyl-D-erythritol 4-phosphate cytidylyltransferase activity"/>
    <property type="evidence" value="ECO:0007669"/>
    <property type="project" value="UniProtKB-UniRule"/>
</dbReference>
<dbReference type="InterPro" id="IPR029044">
    <property type="entry name" value="Nucleotide-diphossugar_trans"/>
</dbReference>
<dbReference type="HAMAP" id="MF_00107">
    <property type="entry name" value="IspF"/>
    <property type="match status" value="1"/>
</dbReference>
<feature type="binding site" evidence="14">
    <location>
        <position position="238"/>
    </location>
    <ligand>
        <name>a divalent metal cation</name>
        <dbReference type="ChEBI" id="CHEBI:60240"/>
    </ligand>
</feature>
<evidence type="ECO:0000256" key="5">
    <source>
        <dbReference type="ARBA" id="ARBA00004787"/>
    </source>
</evidence>
<comment type="caution">
    <text evidence="14">Lacks conserved residue(s) required for the propagation of feature annotation.</text>
</comment>
<keyword evidence="13 14" id="KW-0511">Multifunctional enzyme</keyword>
<dbReference type="InterPro" id="IPR034683">
    <property type="entry name" value="IspD/TarI"/>
</dbReference>
<feature type="region of interest" description="2-C-methyl-D-erythritol 4-phosphate cytidylyltransferase" evidence="14">
    <location>
        <begin position="1"/>
        <end position="230"/>
    </location>
</feature>
<dbReference type="PROSITE" id="PS01350">
    <property type="entry name" value="ISPF"/>
    <property type="match status" value="1"/>
</dbReference>
<comment type="catalytic activity">
    <reaction evidence="1 14">
        <text>4-CDP-2-C-methyl-D-erythritol 2-phosphate = 2-C-methyl-D-erythritol 2,4-cyclic diphosphate + CMP</text>
        <dbReference type="Rhea" id="RHEA:23864"/>
        <dbReference type="ChEBI" id="CHEBI:57919"/>
        <dbReference type="ChEBI" id="CHEBI:58483"/>
        <dbReference type="ChEBI" id="CHEBI:60377"/>
        <dbReference type="EC" id="4.6.1.12"/>
    </reaction>
</comment>
<dbReference type="NCBIfam" id="TIGR00151">
    <property type="entry name" value="ispF"/>
    <property type="match status" value="1"/>
</dbReference>
<gene>
    <name evidence="16" type="primary">ispD</name>
    <name evidence="14" type="synonym">ispDF</name>
    <name evidence="16" type="ORF">ABLG96_05460</name>
</gene>
<dbReference type="GO" id="GO:0046872">
    <property type="term" value="F:metal ion binding"/>
    <property type="evidence" value="ECO:0007669"/>
    <property type="project" value="UniProtKB-KW"/>
</dbReference>
<dbReference type="RefSeq" id="WP_353650375.1">
    <property type="nucleotide sequence ID" value="NZ_CP159218.1"/>
</dbReference>
<feature type="site" description="Transition state stabilizer" evidence="14">
    <location>
        <position position="262"/>
    </location>
</feature>
<evidence type="ECO:0000256" key="11">
    <source>
        <dbReference type="ARBA" id="ARBA00023229"/>
    </source>
</evidence>
<evidence type="ECO:0000256" key="8">
    <source>
        <dbReference type="ARBA" id="ARBA00022679"/>
    </source>
</evidence>
<dbReference type="CDD" id="cd00554">
    <property type="entry name" value="MECDP_synthase"/>
    <property type="match status" value="1"/>
</dbReference>
<evidence type="ECO:0000256" key="4">
    <source>
        <dbReference type="ARBA" id="ARBA00004709"/>
    </source>
</evidence>
<organism evidence="16">
    <name type="scientific">Nakamurella sp. A5-74</name>
    <dbReference type="NCBI Taxonomy" id="3158264"/>
    <lineage>
        <taxon>Bacteria</taxon>
        <taxon>Bacillati</taxon>
        <taxon>Actinomycetota</taxon>
        <taxon>Actinomycetes</taxon>
        <taxon>Nakamurellales</taxon>
        <taxon>Nakamurellaceae</taxon>
        <taxon>Nakamurella</taxon>
    </lineage>
</organism>
<feature type="binding site" evidence="14">
    <location>
        <begin position="357"/>
        <end position="360"/>
    </location>
    <ligand>
        <name>4-CDP-2-C-methyl-D-erythritol 2-phosphate</name>
        <dbReference type="ChEBI" id="CHEBI:57919"/>
    </ligand>
</feature>
<dbReference type="HAMAP" id="MF_01520">
    <property type="entry name" value="IspDF"/>
    <property type="match status" value="1"/>
</dbReference>
<dbReference type="InterPro" id="IPR036571">
    <property type="entry name" value="MECDP_synthase_sf"/>
</dbReference>
<feature type="binding site" evidence="14">
    <location>
        <begin position="236"/>
        <end position="238"/>
    </location>
    <ligand>
        <name>4-CDP-2-C-methyl-D-erythritol 2-phosphate</name>
        <dbReference type="ChEBI" id="CHEBI:57919"/>
    </ligand>
</feature>
<comment type="pathway">
    <text evidence="5 14">Isoprenoid biosynthesis; isopentenyl diphosphate biosynthesis via DXP pathway; isopentenyl diphosphate from 1-deoxy-D-xylulose 5-phosphate: step 2/6.</text>
</comment>
<feature type="binding site" evidence="14">
    <location>
        <position position="270"/>
    </location>
    <ligand>
        <name>a divalent metal cation</name>
        <dbReference type="ChEBI" id="CHEBI:60240"/>
    </ligand>
</feature>
<dbReference type="NCBIfam" id="TIGR00453">
    <property type="entry name" value="ispD"/>
    <property type="match status" value="1"/>
</dbReference>
<dbReference type="FunFam" id="3.30.1330.50:FF:000003">
    <property type="entry name" value="2-C-methyl-D-erythritol 2,4-cyclodiphosphate synthase"/>
    <property type="match status" value="1"/>
</dbReference>
<dbReference type="HAMAP" id="MF_00108">
    <property type="entry name" value="IspD"/>
    <property type="match status" value="1"/>
</dbReference>
<evidence type="ECO:0000256" key="1">
    <source>
        <dbReference type="ARBA" id="ARBA00000200"/>
    </source>
</evidence>
<feature type="domain" description="2-C-methyl-D-erythritol 2,4-cyclodiphosphate synthase" evidence="15">
    <location>
        <begin position="229"/>
        <end position="379"/>
    </location>
</feature>
<dbReference type="PANTHER" id="PTHR43181">
    <property type="entry name" value="2-C-METHYL-D-ERYTHRITOL 2,4-CYCLODIPHOSPHATE SYNTHASE, CHLOROPLASTIC"/>
    <property type="match status" value="1"/>
</dbReference>
<feature type="binding site" evidence="14">
    <location>
        <begin position="284"/>
        <end position="286"/>
    </location>
    <ligand>
        <name>4-CDP-2-C-methyl-D-erythritol 2-phosphate</name>
        <dbReference type="ChEBI" id="CHEBI:57919"/>
    </ligand>
</feature>
<dbReference type="PANTHER" id="PTHR43181:SF1">
    <property type="entry name" value="2-C-METHYL-D-ERYTHRITOL 2,4-CYCLODIPHOSPHATE SYNTHASE, CHLOROPLASTIC"/>
    <property type="match status" value="1"/>
</dbReference>
<feature type="site" description="Transition state stabilizer" evidence="14">
    <location>
        <position position="22"/>
    </location>
</feature>
<reference evidence="16" key="1">
    <citation type="submission" date="2024-05" db="EMBL/GenBank/DDBJ databases">
        <authorList>
            <person name="Cai S.Y."/>
            <person name="Jin L.M."/>
            <person name="Li H.R."/>
        </authorList>
    </citation>
    <scope>NUCLEOTIDE SEQUENCE</scope>
    <source>
        <strain evidence="16">A5-74</strain>
    </source>
</reference>
<feature type="binding site" evidence="14">
    <location>
        <position position="367"/>
    </location>
    <ligand>
        <name>4-CDP-2-C-methyl-D-erythritol 2-phosphate</name>
        <dbReference type="ChEBI" id="CHEBI:57919"/>
    </ligand>
</feature>
<evidence type="ECO:0000313" key="16">
    <source>
        <dbReference type="EMBL" id="XCG64763.1"/>
    </source>
</evidence>
<protein>
    <recommendedName>
        <fullName evidence="14">Bifunctional enzyme IspD/IspF</fullName>
    </recommendedName>
    <domain>
        <recommendedName>
            <fullName evidence="14">2-C-methyl-D-erythritol 4-phosphate cytidylyltransferase</fullName>
            <ecNumber evidence="14">2.7.7.60</ecNumber>
        </recommendedName>
        <alternativeName>
            <fullName evidence="14">4-diphosphocytidyl-2C-methyl-D-erythritol synthase</fullName>
        </alternativeName>
        <alternativeName>
            <fullName evidence="14">MEP cytidylyltransferase</fullName>
            <shortName evidence="14">MCT</shortName>
        </alternativeName>
    </domain>
    <domain>
        <recommendedName>
            <fullName evidence="14">2-C-methyl-D-erythritol 2,4-cyclodiphosphate synthase</fullName>
            <shortName evidence="14">MECDP-synthase</shortName>
            <shortName evidence="14">MECPP-synthase</shortName>
            <shortName evidence="14">MECPS</shortName>
            <ecNumber evidence="14">4.6.1.12</ecNumber>
        </recommendedName>
    </domain>
</protein>
<evidence type="ECO:0000256" key="13">
    <source>
        <dbReference type="ARBA" id="ARBA00023268"/>
    </source>
</evidence>
<evidence type="ECO:0000256" key="14">
    <source>
        <dbReference type="HAMAP-Rule" id="MF_01520"/>
    </source>
</evidence>
<dbReference type="EC" id="2.7.7.60" evidence="14"/>
<comment type="similarity">
    <text evidence="6">Belongs to the IspF family.</text>
</comment>
<dbReference type="InterPro" id="IPR003526">
    <property type="entry name" value="MECDP_synthase"/>
</dbReference>
<dbReference type="InterPro" id="IPR018294">
    <property type="entry name" value="ISPD_synthase_CS"/>
</dbReference>
<keyword evidence="12 14" id="KW-0456">Lyase</keyword>
<feature type="binding site" evidence="14">
    <location>
        <begin position="262"/>
        <end position="263"/>
    </location>
    <ligand>
        <name>4-CDP-2-C-methyl-D-erythritol 2-phosphate</name>
        <dbReference type="ChEBI" id="CHEBI:57919"/>
    </ligand>
</feature>
<dbReference type="Pfam" id="PF01128">
    <property type="entry name" value="IspD"/>
    <property type="match status" value="1"/>
</dbReference>
<dbReference type="PROSITE" id="PS01295">
    <property type="entry name" value="ISPD"/>
    <property type="match status" value="1"/>
</dbReference>
<name>A0AAU8DTH5_9ACTN</name>
<comment type="catalytic activity">
    <reaction evidence="2 14">
        <text>2-C-methyl-D-erythritol 4-phosphate + CTP + H(+) = 4-CDP-2-C-methyl-D-erythritol + diphosphate</text>
        <dbReference type="Rhea" id="RHEA:13429"/>
        <dbReference type="ChEBI" id="CHEBI:15378"/>
        <dbReference type="ChEBI" id="CHEBI:33019"/>
        <dbReference type="ChEBI" id="CHEBI:37563"/>
        <dbReference type="ChEBI" id="CHEBI:57823"/>
        <dbReference type="ChEBI" id="CHEBI:58262"/>
        <dbReference type="EC" id="2.7.7.60"/>
    </reaction>
</comment>
<dbReference type="Gene3D" id="3.30.1330.50">
    <property type="entry name" value="2-C-methyl-D-erythritol 2,4-cyclodiphosphate synthase"/>
    <property type="match status" value="1"/>
</dbReference>
<dbReference type="InterPro" id="IPR020555">
    <property type="entry name" value="MECDP_synthase_CS"/>
</dbReference>
<dbReference type="EMBL" id="CP159218">
    <property type="protein sequence ID" value="XCG64763.1"/>
    <property type="molecule type" value="Genomic_DNA"/>
</dbReference>
<dbReference type="GO" id="GO:0016114">
    <property type="term" value="P:terpenoid biosynthetic process"/>
    <property type="evidence" value="ECO:0007669"/>
    <property type="project" value="InterPro"/>
</dbReference>
<evidence type="ECO:0000256" key="6">
    <source>
        <dbReference type="ARBA" id="ARBA00008480"/>
    </source>
</evidence>
<feature type="site" description="Transition state stabilizer" evidence="14">
    <location>
        <position position="358"/>
    </location>
</feature>
<feature type="binding site" evidence="14">
    <location>
        <position position="236"/>
    </location>
    <ligand>
        <name>a divalent metal cation</name>
        <dbReference type="ChEBI" id="CHEBI:60240"/>
    </ligand>
</feature>
<comment type="cofactor">
    <cofactor evidence="3 14">
        <name>a divalent metal cation</name>
        <dbReference type="ChEBI" id="CHEBI:60240"/>
    </cofactor>
</comment>
<comment type="similarity">
    <text evidence="14">In the N-terminal section; belongs to the IspD/TarI cytidylyltransferase family. IspD subfamily.</text>
</comment>
<dbReference type="InterPro" id="IPR026596">
    <property type="entry name" value="IspD/F"/>
</dbReference>
<comment type="similarity">
    <text evidence="14">In the C-terminal section; belongs to the IspF family.</text>
</comment>
<keyword evidence="10 14" id="KW-0479">Metal-binding</keyword>
<evidence type="ECO:0000259" key="15">
    <source>
        <dbReference type="Pfam" id="PF02542"/>
    </source>
</evidence>
<feature type="site" description="Positions MEP for the nucleophilic attack" evidence="14">
    <location>
        <position position="210"/>
    </location>
</feature>
<dbReference type="Pfam" id="PF02542">
    <property type="entry name" value="YgbB"/>
    <property type="match status" value="1"/>
</dbReference>
<feature type="site" description="Transition state stabilizer" evidence="14">
    <location>
        <position position="15"/>
    </location>
</feature>
<dbReference type="InterPro" id="IPR001228">
    <property type="entry name" value="IspD"/>
</dbReference>
<evidence type="ECO:0000256" key="12">
    <source>
        <dbReference type="ARBA" id="ARBA00023239"/>
    </source>
</evidence>
<feature type="region of interest" description="2-C-methyl-D-erythritol 2,4-cyclodiphosphate synthase" evidence="14">
    <location>
        <begin position="230"/>
        <end position="382"/>
    </location>
</feature>
<proteinExistence type="inferred from homology"/>
<dbReference type="Gene3D" id="3.90.550.10">
    <property type="entry name" value="Spore Coat Polysaccharide Biosynthesis Protein SpsA, Chain A"/>
    <property type="match status" value="1"/>
</dbReference>
<evidence type="ECO:0000256" key="2">
    <source>
        <dbReference type="ARBA" id="ARBA00001282"/>
    </source>
</evidence>
<dbReference type="EC" id="4.6.1.12" evidence="14"/>
<evidence type="ECO:0000256" key="9">
    <source>
        <dbReference type="ARBA" id="ARBA00022695"/>
    </source>
</evidence>
<keyword evidence="9 14" id="KW-0548">Nucleotidyltransferase</keyword>
<accession>A0AAU8DTH5</accession>
<keyword evidence="11 14" id="KW-0414">Isoprene biosynthesis</keyword>
<keyword evidence="8 14" id="KW-0808">Transferase</keyword>
<evidence type="ECO:0000256" key="7">
    <source>
        <dbReference type="ARBA" id="ARBA00009789"/>
    </source>
</evidence>
<dbReference type="GO" id="GO:0019288">
    <property type="term" value="P:isopentenyl diphosphate biosynthetic process, methylerythritol 4-phosphate pathway"/>
    <property type="evidence" value="ECO:0007669"/>
    <property type="project" value="UniProtKB-UniRule"/>
</dbReference>
<comment type="function">
    <text evidence="14">Bifunctional enzyme that catalyzes the formation of 4-diphosphocytidyl-2-C-methyl-D-erythritol from CTP and 2-C-methyl-D-erythritol 4-phosphate (MEP) (IspD), and catalyzes the conversion of 4-diphosphocytidyl-2-C-methyl-D-erythritol 2-phosphate (CDP-ME2P) to 2-C-methyl-D-erythritol 2,4-cyclodiphosphate (ME-CPP) with a corresponding release of cytidine 5-monophosphate (CMP) (IspF).</text>
</comment>
<dbReference type="SUPFAM" id="SSF69765">
    <property type="entry name" value="IpsF-like"/>
    <property type="match status" value="1"/>
</dbReference>
<comment type="pathway">
    <text evidence="4 14">Isoprenoid biosynthesis; isopentenyl diphosphate biosynthesis via DXP pathway; isopentenyl diphosphate from 1-deoxy-D-xylulose 5-phosphate: step 4/6.</text>
</comment>
<dbReference type="AlphaFoldDB" id="A0AAU8DTH5"/>
<feature type="site" description="Positions MEP for the nucleophilic attack" evidence="14">
    <location>
        <position position="156"/>
    </location>
</feature>
<evidence type="ECO:0000256" key="3">
    <source>
        <dbReference type="ARBA" id="ARBA00001968"/>
    </source>
</evidence>
<dbReference type="GO" id="GO:0008685">
    <property type="term" value="F:2-C-methyl-D-erythritol 2,4-cyclodiphosphate synthase activity"/>
    <property type="evidence" value="ECO:0007669"/>
    <property type="project" value="UniProtKB-UniRule"/>
</dbReference>
<comment type="similarity">
    <text evidence="7">Belongs to the IspD/TarI cytidylyltransferase family. IspD subfamily.</text>
</comment>
<evidence type="ECO:0000256" key="10">
    <source>
        <dbReference type="ARBA" id="ARBA00022723"/>
    </source>
</evidence>
<sequence length="382" mass="38877">MTVVALVPAAGRGERLGLGVSKAFVEVAGRPLVAHAAAALFAGGVDRVVVAVAASDWDLAHEVLGDHCMVVLGGSDRTSSVAAALSHAGDDARIILVHDAARAFTPPELVRRVIDAVRNGADAVVPVLPVTDTIRRHLAPLDTEFVGGSSGGIVDRDTLRAVQTPQGFRAEVLRQAHAAAGPAGATDDAALAEALGTVVSFVAGAPEAGKITHSDDLTIARALHESPTMRIGSGLDVHPIEPGRACRLAGLEFPDDDGCAGHSDGDVAAHALCDALLSAAGLGDLGSVFGTDDPRWDGASGLDLLGEVMNRLRAARFEVVNATVQIIANTPRIAARRVEAEQVLTAAIGAPVSVSATTTDGLGLTGRGEGRAAQATALVRQV</sequence>
<dbReference type="SUPFAM" id="SSF53448">
    <property type="entry name" value="Nucleotide-diphospho-sugar transferases"/>
    <property type="match status" value="1"/>
</dbReference>